<dbReference type="AlphaFoldDB" id="A0A5A7TWY8"/>
<name>A0A5A7TWY8_CUCMM</name>
<sequence>MECRTLDVNIKRANGLKNVNLFSKMDVYAVVSISGDPRGKSKQKTPVAKEGGSDPHWNYPMKFTVDEAALQNNRLNLKIKFVSDRSFGDKKIGKVIVPIKRLLDESAKGDEGKSERTVNFSVRTMSGKEKGNVEFSYKFGEKYTVQAPPPPPPAMKSGEPVTAYPQGYPGSSSGYPAGGAYPPAPGTAYAYPPPPQGYGYPPPPQAGYAYGGYPPPPQAGYGYAPVHQAQRPHKSGGFGGMALGAGAGLLGGLLIGEAISDVGDMAAYDAGYDAGFVYAAVYVDGIPSATQETPLEKHFGENPVWNFPMRFYLEESKLQENALTLKIKLKRKRTFRGYGEDIGEASILLRNLFNGNQNVTNLQDLRRRQRWCRGCSTIGVGMSPSCTPPCS</sequence>
<gene>
    <name evidence="3" type="ORF">E6C27_scaffold385G00900</name>
</gene>
<dbReference type="STRING" id="1194695.A0A5A7TWY8"/>
<evidence type="ECO:0000313" key="4">
    <source>
        <dbReference type="Proteomes" id="UP000321393"/>
    </source>
</evidence>
<dbReference type="PROSITE" id="PS50004">
    <property type="entry name" value="C2"/>
    <property type="match status" value="1"/>
</dbReference>
<organism evidence="3 4">
    <name type="scientific">Cucumis melo var. makuwa</name>
    <name type="common">Oriental melon</name>
    <dbReference type="NCBI Taxonomy" id="1194695"/>
    <lineage>
        <taxon>Eukaryota</taxon>
        <taxon>Viridiplantae</taxon>
        <taxon>Streptophyta</taxon>
        <taxon>Embryophyta</taxon>
        <taxon>Tracheophyta</taxon>
        <taxon>Spermatophyta</taxon>
        <taxon>Magnoliopsida</taxon>
        <taxon>eudicotyledons</taxon>
        <taxon>Gunneridae</taxon>
        <taxon>Pentapetalae</taxon>
        <taxon>rosids</taxon>
        <taxon>fabids</taxon>
        <taxon>Cucurbitales</taxon>
        <taxon>Cucurbitaceae</taxon>
        <taxon>Benincaseae</taxon>
        <taxon>Cucumis</taxon>
    </lineage>
</organism>
<proteinExistence type="predicted"/>
<accession>A0A5A7TWY8</accession>
<dbReference type="PANTHER" id="PTHR32246">
    <property type="entry name" value="INGRESSION PROTEIN FIC1"/>
    <property type="match status" value="1"/>
</dbReference>
<dbReference type="OrthoDB" id="270970at2759"/>
<dbReference type="InterPro" id="IPR035892">
    <property type="entry name" value="C2_domain_sf"/>
</dbReference>
<dbReference type="EMBL" id="SSTE01013029">
    <property type="protein sequence ID" value="KAA0048022.1"/>
    <property type="molecule type" value="Genomic_DNA"/>
</dbReference>
<comment type="caution">
    <text evidence="3">The sequence shown here is derived from an EMBL/GenBank/DDBJ whole genome shotgun (WGS) entry which is preliminary data.</text>
</comment>
<reference evidence="3 4" key="1">
    <citation type="submission" date="2019-08" db="EMBL/GenBank/DDBJ databases">
        <title>Draft genome sequences of two oriental melons (Cucumis melo L. var makuwa).</title>
        <authorList>
            <person name="Kwon S.-Y."/>
        </authorList>
    </citation>
    <scope>NUCLEOTIDE SEQUENCE [LARGE SCALE GENOMIC DNA]</scope>
    <source>
        <strain evidence="4">cv. SW 3</strain>
        <tissue evidence="3">Leaf</tissue>
    </source>
</reference>
<evidence type="ECO:0000259" key="2">
    <source>
        <dbReference type="PROSITE" id="PS50004"/>
    </source>
</evidence>
<dbReference type="Gene3D" id="2.60.40.150">
    <property type="entry name" value="C2 domain"/>
    <property type="match status" value="1"/>
</dbReference>
<dbReference type="SMART" id="SM00239">
    <property type="entry name" value="C2"/>
    <property type="match status" value="1"/>
</dbReference>
<dbReference type="GO" id="GO:0006952">
    <property type="term" value="P:defense response"/>
    <property type="evidence" value="ECO:0007669"/>
    <property type="project" value="InterPro"/>
</dbReference>
<feature type="region of interest" description="Disordered" evidence="1">
    <location>
        <begin position="36"/>
        <end position="55"/>
    </location>
</feature>
<evidence type="ECO:0000313" key="3">
    <source>
        <dbReference type="EMBL" id="KAA0048022.1"/>
    </source>
</evidence>
<dbReference type="CDD" id="cd04051">
    <property type="entry name" value="C2_SRC2_like"/>
    <property type="match status" value="1"/>
</dbReference>
<evidence type="ECO:0000256" key="1">
    <source>
        <dbReference type="SAM" id="MobiDB-lite"/>
    </source>
</evidence>
<dbReference type="Pfam" id="PF00168">
    <property type="entry name" value="C2"/>
    <property type="match status" value="2"/>
</dbReference>
<dbReference type="InterPro" id="IPR044750">
    <property type="entry name" value="C2_SRC2/BAP"/>
</dbReference>
<dbReference type="InterPro" id="IPR000008">
    <property type="entry name" value="C2_dom"/>
</dbReference>
<dbReference type="Proteomes" id="UP000321393">
    <property type="component" value="Unassembled WGS sequence"/>
</dbReference>
<dbReference type="SUPFAM" id="SSF49562">
    <property type="entry name" value="C2 domain (Calcium/lipid-binding domain, CaLB)"/>
    <property type="match status" value="2"/>
</dbReference>
<protein>
    <submittedName>
        <fullName evidence="3">Protein SRC2-like</fullName>
    </submittedName>
</protein>
<dbReference type="PANTHER" id="PTHR32246:SF159">
    <property type="entry name" value="C2 DOMAIN-CONTAINING PROTEIN"/>
    <property type="match status" value="1"/>
</dbReference>
<feature type="domain" description="C2" evidence="2">
    <location>
        <begin position="1"/>
        <end position="114"/>
    </location>
</feature>